<reference evidence="2 3" key="1">
    <citation type="journal article" date="2011" name="Arch. Virol.">
        <title>Complete genomic sequence of the Lactobacillus temperate phage LF1.</title>
        <authorList>
            <person name="Yoon B.H."/>
            <person name="Chang H.I."/>
        </authorList>
    </citation>
    <scope>NUCLEOTIDE SEQUENCE [LARGE SCALE GENOMIC DNA]</scope>
</reference>
<dbReference type="Proteomes" id="UP000007261">
    <property type="component" value="Segment"/>
</dbReference>
<organism evidence="2 3">
    <name type="scientific">Lactobacillus phage LF1</name>
    <dbReference type="NCBI Taxonomy" id="947980"/>
    <lineage>
        <taxon>Viruses</taxon>
        <taxon>Duplodnaviria</taxon>
        <taxon>Heunggongvirae</taxon>
        <taxon>Uroviricota</taxon>
        <taxon>Caudoviricetes</taxon>
        <taxon>Lafunavirus</taxon>
        <taxon>Lafunavirus LF1</taxon>
    </lineage>
</organism>
<keyword evidence="1" id="KW-0472">Membrane</keyword>
<keyword evidence="1" id="KW-0812">Transmembrane</keyword>
<dbReference type="KEGG" id="vg:14007173"/>
<evidence type="ECO:0000313" key="3">
    <source>
        <dbReference type="Proteomes" id="UP000007261"/>
    </source>
</evidence>
<protein>
    <submittedName>
        <fullName evidence="2">Beta-galactosidase</fullName>
    </submittedName>
</protein>
<keyword evidence="3" id="KW-1185">Reference proteome</keyword>
<dbReference type="RefSeq" id="YP_007003234.1">
    <property type="nucleotide sequence ID" value="NC_019486.1"/>
</dbReference>
<sequence length="161" mass="18221">MNSYIGAWVTAGVAVGGILFEVIRSIVTSVVNWKINKNNNETKIKILKLQNKQKSMQSLDTERHYIRQAFGNYCGYTAALLNSNGKLYIDEQAKAFGNIILYLQGTQRVVSFVQSEINKGHYDNASSNFNNVLINLREEERSLLSQLEQHSPKDCKDDSED</sequence>
<name>E9LUL2_9CAUD</name>
<dbReference type="EMBL" id="HQ141410">
    <property type="protein sequence ID" value="ADW01258.1"/>
    <property type="molecule type" value="Genomic_DNA"/>
</dbReference>
<dbReference type="GeneID" id="14007173"/>
<evidence type="ECO:0000256" key="1">
    <source>
        <dbReference type="SAM" id="Phobius"/>
    </source>
</evidence>
<feature type="transmembrane region" description="Helical" evidence="1">
    <location>
        <begin position="6"/>
        <end position="27"/>
    </location>
</feature>
<proteinExistence type="predicted"/>
<accession>E9LUL2</accession>
<evidence type="ECO:0000313" key="2">
    <source>
        <dbReference type="EMBL" id="ADW01258.1"/>
    </source>
</evidence>
<keyword evidence="1" id="KW-1133">Transmembrane helix</keyword>